<sequence>MLSARAAVCLTFFCNGLAFSNLVPRYPEIVERLAITKAAFGQAVMAGSIGALVAGLAASALITRWTSARVASAGMALAGLAYLGAGTAENWLVLAVCLALGGGLDAIIDVAQNAHGLRVERRWGSSIITSFHAAWSLGAVCGALMGQWMAASGVPIAWHLSGVVLILAALSLAALRWMIPGPDSDDRSDAAVEPSASPTAAPTAPAPGGPARLAPPARASRLAVIAMIVVLGAMCAAAMFPEDVSANWSPLLLVELRPPAGMVGMGLVTMQATMIVGRLIGDRIIDALGGRRVIAAGGALVVLGMGTGIVAGTIGGILVGMVLAGAGCAVAVPVAFAAADGIPGLAPGAGLTIVSWLARVIMMVAPPVVGMLADAHGTWVALGYGILGGVIMIASWPMLHDSRPGRGRQAAWQCPRAA</sequence>
<feature type="transmembrane region" description="Helical" evidence="6">
    <location>
        <begin position="123"/>
        <end position="150"/>
    </location>
</feature>
<feature type="transmembrane region" description="Helical" evidence="6">
    <location>
        <begin position="260"/>
        <end position="281"/>
    </location>
</feature>
<dbReference type="InterPro" id="IPR051788">
    <property type="entry name" value="MFS_Transporter"/>
</dbReference>
<feature type="transmembrane region" description="Helical" evidence="6">
    <location>
        <begin position="379"/>
        <end position="399"/>
    </location>
</feature>
<evidence type="ECO:0000313" key="8">
    <source>
        <dbReference type="EMBL" id="GGO97559.1"/>
    </source>
</evidence>
<dbReference type="PANTHER" id="PTHR23514">
    <property type="entry name" value="BYPASS OF STOP CODON PROTEIN 6"/>
    <property type="match status" value="1"/>
</dbReference>
<dbReference type="InterPro" id="IPR011701">
    <property type="entry name" value="MFS"/>
</dbReference>
<feature type="transmembrane region" description="Helical" evidence="6">
    <location>
        <begin position="351"/>
        <end position="373"/>
    </location>
</feature>
<organism evidence="8 9">
    <name type="scientific">Actinomyces gaoshouyii</name>
    <dbReference type="NCBI Taxonomy" id="1960083"/>
    <lineage>
        <taxon>Bacteria</taxon>
        <taxon>Bacillati</taxon>
        <taxon>Actinomycetota</taxon>
        <taxon>Actinomycetes</taxon>
        <taxon>Actinomycetales</taxon>
        <taxon>Actinomycetaceae</taxon>
        <taxon>Actinomyces</taxon>
    </lineage>
</organism>
<comment type="subcellular location">
    <subcellularLocation>
        <location evidence="1">Cell membrane</location>
        <topology evidence="1">Multi-pass membrane protein</topology>
    </subcellularLocation>
</comment>
<evidence type="ECO:0000256" key="6">
    <source>
        <dbReference type="SAM" id="Phobius"/>
    </source>
</evidence>
<evidence type="ECO:0000256" key="5">
    <source>
        <dbReference type="SAM" id="MobiDB-lite"/>
    </source>
</evidence>
<dbReference type="Pfam" id="PF07690">
    <property type="entry name" value="MFS_1"/>
    <property type="match status" value="1"/>
</dbReference>
<evidence type="ECO:0000256" key="3">
    <source>
        <dbReference type="ARBA" id="ARBA00022989"/>
    </source>
</evidence>
<keyword evidence="2 6" id="KW-0812">Transmembrane</keyword>
<dbReference type="AlphaFoldDB" id="A0A8H9H9U0"/>
<feature type="transmembrane region" description="Helical" evidence="6">
    <location>
        <begin position="317"/>
        <end position="339"/>
    </location>
</feature>
<dbReference type="GO" id="GO:0022857">
    <property type="term" value="F:transmembrane transporter activity"/>
    <property type="evidence" value="ECO:0007669"/>
    <property type="project" value="InterPro"/>
</dbReference>
<dbReference type="PROSITE" id="PS50850">
    <property type="entry name" value="MFS"/>
    <property type="match status" value="1"/>
</dbReference>
<reference evidence="8" key="2">
    <citation type="submission" date="2020-09" db="EMBL/GenBank/DDBJ databases">
        <authorList>
            <person name="Sun Q."/>
            <person name="Zhou Y."/>
        </authorList>
    </citation>
    <scope>NUCLEOTIDE SEQUENCE</scope>
    <source>
        <strain evidence="8">CGMCC 4.7372</strain>
    </source>
</reference>
<keyword evidence="9" id="KW-1185">Reference proteome</keyword>
<keyword evidence="4 6" id="KW-0472">Membrane</keyword>
<reference evidence="8" key="1">
    <citation type="journal article" date="2014" name="Int. J. Syst. Evol. Microbiol.">
        <title>Complete genome sequence of Corynebacterium casei LMG S-19264T (=DSM 44701T), isolated from a smear-ripened cheese.</title>
        <authorList>
            <consortium name="US DOE Joint Genome Institute (JGI-PGF)"/>
            <person name="Walter F."/>
            <person name="Albersmeier A."/>
            <person name="Kalinowski J."/>
            <person name="Ruckert C."/>
        </authorList>
    </citation>
    <scope>NUCLEOTIDE SEQUENCE</scope>
    <source>
        <strain evidence="8">CGMCC 4.7372</strain>
    </source>
</reference>
<feature type="compositionally biased region" description="Low complexity" evidence="5">
    <location>
        <begin position="194"/>
        <end position="203"/>
    </location>
</feature>
<evidence type="ECO:0000256" key="1">
    <source>
        <dbReference type="ARBA" id="ARBA00004651"/>
    </source>
</evidence>
<comment type="caution">
    <text evidence="8">The sequence shown here is derived from an EMBL/GenBank/DDBJ whole genome shotgun (WGS) entry which is preliminary data.</text>
</comment>
<dbReference type="SUPFAM" id="SSF103473">
    <property type="entry name" value="MFS general substrate transporter"/>
    <property type="match status" value="1"/>
</dbReference>
<dbReference type="Proteomes" id="UP000614239">
    <property type="component" value="Unassembled WGS sequence"/>
</dbReference>
<name>A0A8H9H9U0_9ACTO</name>
<dbReference type="PANTHER" id="PTHR23514:SF13">
    <property type="entry name" value="INNER MEMBRANE PROTEIN YBJJ"/>
    <property type="match status" value="1"/>
</dbReference>
<feature type="transmembrane region" description="Helical" evidence="6">
    <location>
        <begin position="293"/>
        <end position="311"/>
    </location>
</feature>
<feature type="region of interest" description="Disordered" evidence="5">
    <location>
        <begin position="186"/>
        <end position="213"/>
    </location>
</feature>
<feature type="transmembrane region" description="Helical" evidence="6">
    <location>
        <begin position="91"/>
        <end position="111"/>
    </location>
</feature>
<evidence type="ECO:0000259" key="7">
    <source>
        <dbReference type="PROSITE" id="PS50850"/>
    </source>
</evidence>
<feature type="transmembrane region" description="Helical" evidence="6">
    <location>
        <begin position="156"/>
        <end position="179"/>
    </location>
</feature>
<keyword evidence="3 6" id="KW-1133">Transmembrane helix</keyword>
<accession>A0A8H9H9U0</accession>
<dbReference type="InterPro" id="IPR036259">
    <property type="entry name" value="MFS_trans_sf"/>
</dbReference>
<dbReference type="Gene3D" id="1.20.1250.20">
    <property type="entry name" value="MFS general substrate transporter like domains"/>
    <property type="match status" value="1"/>
</dbReference>
<feature type="domain" description="Major facilitator superfamily (MFS) profile" evidence="7">
    <location>
        <begin position="221"/>
        <end position="418"/>
    </location>
</feature>
<feature type="transmembrane region" description="Helical" evidence="6">
    <location>
        <begin position="222"/>
        <end position="240"/>
    </location>
</feature>
<evidence type="ECO:0000256" key="4">
    <source>
        <dbReference type="ARBA" id="ARBA00023136"/>
    </source>
</evidence>
<proteinExistence type="predicted"/>
<evidence type="ECO:0000313" key="9">
    <source>
        <dbReference type="Proteomes" id="UP000614239"/>
    </source>
</evidence>
<dbReference type="EMBL" id="BMNJ01000003">
    <property type="protein sequence ID" value="GGO97559.1"/>
    <property type="molecule type" value="Genomic_DNA"/>
</dbReference>
<dbReference type="InterPro" id="IPR020846">
    <property type="entry name" value="MFS_dom"/>
</dbReference>
<feature type="transmembrane region" description="Helical" evidence="6">
    <location>
        <begin position="42"/>
        <end position="61"/>
    </location>
</feature>
<dbReference type="CDD" id="cd17393">
    <property type="entry name" value="MFS_MosC_like"/>
    <property type="match status" value="1"/>
</dbReference>
<dbReference type="GO" id="GO:0005886">
    <property type="term" value="C:plasma membrane"/>
    <property type="evidence" value="ECO:0007669"/>
    <property type="project" value="UniProtKB-SubCell"/>
</dbReference>
<gene>
    <name evidence="8" type="ORF">GCM10011612_10380</name>
</gene>
<protein>
    <submittedName>
        <fullName evidence="8">MFS transporter</fullName>
    </submittedName>
</protein>
<evidence type="ECO:0000256" key="2">
    <source>
        <dbReference type="ARBA" id="ARBA00022692"/>
    </source>
</evidence>